<dbReference type="InterPro" id="IPR001694">
    <property type="entry name" value="NADH_UbQ_OxRdtase_su1/FPO"/>
</dbReference>
<evidence type="ECO:0000256" key="8">
    <source>
        <dbReference type="ARBA" id="ARBA00022989"/>
    </source>
</evidence>
<feature type="transmembrane region" description="Helical" evidence="14">
    <location>
        <begin position="106"/>
        <end position="127"/>
    </location>
</feature>
<evidence type="ECO:0000313" key="15">
    <source>
        <dbReference type="EMBL" id="AUT13417.1"/>
    </source>
</evidence>
<dbReference type="InterPro" id="IPR018086">
    <property type="entry name" value="NADH_UbQ_OxRdtase_su1_CS"/>
</dbReference>
<feature type="transmembrane region" description="Helical" evidence="14">
    <location>
        <begin position="285"/>
        <end position="304"/>
    </location>
</feature>
<sequence>MEILFNLIICFFLILCLLLSVAFFTLLERKILGYMQLRKGPSKVGVLGVFQPFSDAVKLFTKEFNFPKNSNFYPFWISPIITLFVSLSLWISFPFFYLIISWSYSFLFLFCLMSLSVYSIMISGWFSNSCYSILGSIRCIAQSISYEVSFFLMMLCLIYSIGEMNISNFLLFQKFNYLIYKYIMIFIMFFVSFLAELNRTPFDFSEGESELVSGFNIEYGGSGFAFIFLGEYCSILFASMMICILFLGLNLENLNFYLILVFFSFLIVLIRGSLPRYRYDKLMELCWKSFLISTLNLILFYSSLFF</sequence>
<evidence type="ECO:0000256" key="11">
    <source>
        <dbReference type="ARBA" id="ARBA00023136"/>
    </source>
</evidence>
<proteinExistence type="inferred from homology"/>
<organism evidence="15">
    <name type="scientific">Mycopsylla gardenensis</name>
    <dbReference type="NCBI Taxonomy" id="2008466"/>
    <lineage>
        <taxon>Eukaryota</taxon>
        <taxon>Metazoa</taxon>
        <taxon>Ecdysozoa</taxon>
        <taxon>Arthropoda</taxon>
        <taxon>Hexapoda</taxon>
        <taxon>Insecta</taxon>
        <taxon>Pterygota</taxon>
        <taxon>Neoptera</taxon>
        <taxon>Paraneoptera</taxon>
        <taxon>Hemiptera</taxon>
        <taxon>Sternorrhyncha</taxon>
        <taxon>Psylloidea</taxon>
        <taxon>Carsidaridae</taxon>
        <taxon>Homotominae</taxon>
        <taxon>Mycopsylla</taxon>
    </lineage>
</organism>
<feature type="transmembrane region" description="Helical" evidence="14">
    <location>
        <begin position="148"/>
        <end position="171"/>
    </location>
</feature>
<keyword evidence="11 14" id="KW-0472">Membrane</keyword>
<dbReference type="GO" id="GO:0005743">
    <property type="term" value="C:mitochondrial inner membrane"/>
    <property type="evidence" value="ECO:0007669"/>
    <property type="project" value="UniProtKB-SubCell"/>
</dbReference>
<evidence type="ECO:0000256" key="9">
    <source>
        <dbReference type="ARBA" id="ARBA00023075"/>
    </source>
</evidence>
<comment type="function">
    <text evidence="1">Core subunit of the mitochondrial membrane respiratory chain NADH dehydrogenase (Complex I) that is believed to belong to the minimal assembly required for catalysis. Complex I functions in the transfer of electrons from NADH to the respiratory chain. The immediate electron acceptor for the enzyme is believed to be ubiquinone.</text>
</comment>
<dbReference type="PANTHER" id="PTHR11432">
    <property type="entry name" value="NADH DEHYDROGENASE SUBUNIT 1"/>
    <property type="match status" value="1"/>
</dbReference>
<evidence type="ECO:0000256" key="6">
    <source>
        <dbReference type="ARBA" id="ARBA00022692"/>
    </source>
</evidence>
<dbReference type="EMBL" id="MF443235">
    <property type="protein sequence ID" value="AUT13417.1"/>
    <property type="molecule type" value="Genomic_DNA"/>
</dbReference>
<name>A0A343SSJ9_9HEMI</name>
<evidence type="ECO:0000256" key="3">
    <source>
        <dbReference type="ARBA" id="ARBA00010535"/>
    </source>
</evidence>
<dbReference type="Pfam" id="PF00146">
    <property type="entry name" value="NADHdh"/>
    <property type="match status" value="1"/>
</dbReference>
<dbReference type="PROSITE" id="PS00668">
    <property type="entry name" value="COMPLEX1_ND1_2"/>
    <property type="match status" value="1"/>
</dbReference>
<evidence type="ECO:0000256" key="12">
    <source>
        <dbReference type="RuleBase" id="RU000471"/>
    </source>
</evidence>
<keyword evidence="10 13" id="KW-0496">Mitochondrion</keyword>
<feature type="transmembrane region" description="Helical" evidence="14">
    <location>
        <begin position="224"/>
        <end position="248"/>
    </location>
</feature>
<feature type="transmembrane region" description="Helical" evidence="14">
    <location>
        <begin position="177"/>
        <end position="195"/>
    </location>
</feature>
<protein>
    <recommendedName>
        <fullName evidence="4 13">NADH-ubiquinone oxidoreductase chain 1</fullName>
        <ecNumber evidence="13">7.1.1.2</ecNumber>
    </recommendedName>
</protein>
<keyword evidence="5" id="KW-0813">Transport</keyword>
<evidence type="ECO:0000256" key="1">
    <source>
        <dbReference type="ARBA" id="ARBA00003257"/>
    </source>
</evidence>
<feature type="transmembrane region" description="Helical" evidence="14">
    <location>
        <begin position="6"/>
        <end position="27"/>
    </location>
</feature>
<dbReference type="PROSITE" id="PS00667">
    <property type="entry name" value="COMPLEX1_ND1_1"/>
    <property type="match status" value="1"/>
</dbReference>
<evidence type="ECO:0000256" key="10">
    <source>
        <dbReference type="ARBA" id="ARBA00023128"/>
    </source>
</evidence>
<keyword evidence="7" id="KW-0999">Mitochondrion inner membrane</keyword>
<dbReference type="AlphaFoldDB" id="A0A343SSJ9"/>
<evidence type="ECO:0000256" key="14">
    <source>
        <dbReference type="SAM" id="Phobius"/>
    </source>
</evidence>
<comment type="similarity">
    <text evidence="3 12">Belongs to the complex I subunit 1 family.</text>
</comment>
<gene>
    <name evidence="15" type="primary">nad1</name>
</gene>
<dbReference type="HAMAP" id="MF_01350">
    <property type="entry name" value="NDH1_NuoH"/>
    <property type="match status" value="1"/>
</dbReference>
<evidence type="ECO:0000256" key="2">
    <source>
        <dbReference type="ARBA" id="ARBA00004448"/>
    </source>
</evidence>
<evidence type="ECO:0000256" key="5">
    <source>
        <dbReference type="ARBA" id="ARBA00022448"/>
    </source>
</evidence>
<comment type="subcellular location">
    <subcellularLocation>
        <location evidence="2 12">Mitochondrion inner membrane</location>
        <topology evidence="2 12">Multi-pass membrane protein</topology>
    </subcellularLocation>
</comment>
<dbReference type="PANTHER" id="PTHR11432:SF3">
    <property type="entry name" value="NADH-UBIQUINONE OXIDOREDUCTASE CHAIN 1"/>
    <property type="match status" value="1"/>
</dbReference>
<dbReference type="GO" id="GO:0009060">
    <property type="term" value="P:aerobic respiration"/>
    <property type="evidence" value="ECO:0007669"/>
    <property type="project" value="TreeGrafter"/>
</dbReference>
<dbReference type="GO" id="GO:0008137">
    <property type="term" value="F:NADH dehydrogenase (ubiquinone) activity"/>
    <property type="evidence" value="ECO:0007669"/>
    <property type="project" value="UniProtKB-EC"/>
</dbReference>
<reference evidence="15" key="1">
    <citation type="submission" date="2017-07" db="EMBL/GenBank/DDBJ databases">
        <authorList>
            <person name="Sun Z.S."/>
            <person name="Albrecht U."/>
            <person name="Echele G."/>
            <person name="Lee C.C."/>
        </authorList>
    </citation>
    <scope>NUCLEOTIDE SEQUENCE</scope>
</reference>
<feature type="transmembrane region" description="Helical" evidence="14">
    <location>
        <begin position="72"/>
        <end position="100"/>
    </location>
</feature>
<keyword evidence="12" id="KW-0520">NAD</keyword>
<feature type="transmembrane region" description="Helical" evidence="14">
    <location>
        <begin position="254"/>
        <end position="273"/>
    </location>
</feature>
<keyword evidence="9 13" id="KW-0830">Ubiquinone</keyword>
<keyword evidence="8 14" id="KW-1133">Transmembrane helix</keyword>
<dbReference type="EC" id="7.1.1.2" evidence="13"/>
<evidence type="ECO:0000256" key="13">
    <source>
        <dbReference type="RuleBase" id="RU000473"/>
    </source>
</evidence>
<comment type="catalytic activity">
    <reaction evidence="13">
        <text>a ubiquinone + NADH + 5 H(+)(in) = a ubiquinol + NAD(+) + 4 H(+)(out)</text>
        <dbReference type="Rhea" id="RHEA:29091"/>
        <dbReference type="Rhea" id="RHEA-COMP:9565"/>
        <dbReference type="Rhea" id="RHEA-COMP:9566"/>
        <dbReference type="ChEBI" id="CHEBI:15378"/>
        <dbReference type="ChEBI" id="CHEBI:16389"/>
        <dbReference type="ChEBI" id="CHEBI:17976"/>
        <dbReference type="ChEBI" id="CHEBI:57540"/>
        <dbReference type="ChEBI" id="CHEBI:57945"/>
        <dbReference type="EC" id="7.1.1.2"/>
    </reaction>
</comment>
<geneLocation type="mitochondrion" evidence="15"/>
<keyword evidence="6 12" id="KW-0812">Transmembrane</keyword>
<accession>A0A343SSJ9</accession>
<evidence type="ECO:0000256" key="7">
    <source>
        <dbReference type="ARBA" id="ARBA00022792"/>
    </source>
</evidence>
<evidence type="ECO:0000256" key="4">
    <source>
        <dbReference type="ARBA" id="ARBA00021009"/>
    </source>
</evidence>
<dbReference type="GO" id="GO:0003954">
    <property type="term" value="F:NADH dehydrogenase activity"/>
    <property type="evidence" value="ECO:0007669"/>
    <property type="project" value="TreeGrafter"/>
</dbReference>